<keyword evidence="2" id="KW-1185">Reference proteome</keyword>
<dbReference type="RefSeq" id="WP_179578845.1">
    <property type="nucleotide sequence ID" value="NZ_JACCFM010000001.1"/>
</dbReference>
<comment type="caution">
    <text evidence="1">The sequence shown here is derived from an EMBL/GenBank/DDBJ whole genome shotgun (WGS) entry which is preliminary data.</text>
</comment>
<evidence type="ECO:0000313" key="2">
    <source>
        <dbReference type="Proteomes" id="UP000537260"/>
    </source>
</evidence>
<gene>
    <name evidence="1" type="ORF">HNR05_001994</name>
</gene>
<dbReference type="AlphaFoldDB" id="A0A7Z0EEU9"/>
<proteinExistence type="predicted"/>
<dbReference type="Proteomes" id="UP000537260">
    <property type="component" value="Unassembled WGS sequence"/>
</dbReference>
<evidence type="ECO:0008006" key="3">
    <source>
        <dbReference type="Google" id="ProtNLM"/>
    </source>
</evidence>
<dbReference type="CDD" id="cd11614">
    <property type="entry name" value="SAF_CpaB_FlgA_like"/>
    <property type="match status" value="1"/>
</dbReference>
<organism evidence="1 2">
    <name type="scientific">Glaciibacter psychrotolerans</name>
    <dbReference type="NCBI Taxonomy" id="670054"/>
    <lineage>
        <taxon>Bacteria</taxon>
        <taxon>Bacillati</taxon>
        <taxon>Actinomycetota</taxon>
        <taxon>Actinomycetes</taxon>
        <taxon>Micrococcales</taxon>
        <taxon>Microbacteriaceae</taxon>
        <taxon>Glaciibacter</taxon>
    </lineage>
</organism>
<accession>A0A7Z0EEU9</accession>
<name>A0A7Z0EEU9_9MICO</name>
<reference evidence="1 2" key="1">
    <citation type="submission" date="2020-07" db="EMBL/GenBank/DDBJ databases">
        <title>Sequencing the genomes of 1000 actinobacteria strains.</title>
        <authorList>
            <person name="Klenk H.-P."/>
        </authorList>
    </citation>
    <scope>NUCLEOTIDE SEQUENCE [LARGE SCALE GENOMIC DNA]</scope>
    <source>
        <strain evidence="1 2">LI1</strain>
    </source>
</reference>
<dbReference type="EMBL" id="JACCFM010000001">
    <property type="protein sequence ID" value="NYJ20203.1"/>
    <property type="molecule type" value="Genomic_DNA"/>
</dbReference>
<protein>
    <recommendedName>
        <fullName evidence="3">SAF domain-containing protein</fullName>
    </recommendedName>
</protein>
<sequence length="210" mass="21587">MSDTTRNRRTRFWFDPRFSIGLGLVVCAVVGVVAVVAQADSTITVLAARETLAVGDRITPGDLDSVQVRLGGTTELYLTPGIVPEEGLLVTRTIAEGELVPASAVGTRSGADVTRLVAPLSGALAASIGAGSVVDVWSAKHDDRGQFGPPAVLVDQASIVRIVPATGFLASDGAVNVELLVPRDAVPVMLEAIANGDALAVVPVNAGLER</sequence>
<evidence type="ECO:0000313" key="1">
    <source>
        <dbReference type="EMBL" id="NYJ20203.1"/>
    </source>
</evidence>